<feature type="compositionally biased region" description="Basic and acidic residues" evidence="10">
    <location>
        <begin position="281"/>
        <end position="291"/>
    </location>
</feature>
<dbReference type="InterPro" id="IPR017853">
    <property type="entry name" value="GH"/>
</dbReference>
<dbReference type="SUPFAM" id="SSF51445">
    <property type="entry name" value="(Trans)glycosidases"/>
    <property type="match status" value="2"/>
</dbReference>
<feature type="domain" description="GH18" evidence="12">
    <location>
        <begin position="79"/>
        <end position="586"/>
    </location>
</feature>
<feature type="region of interest" description="Disordered" evidence="10">
    <location>
        <begin position="232"/>
        <end position="300"/>
    </location>
</feature>
<keyword evidence="6" id="KW-0458">Lysosome</keyword>
<dbReference type="FunFam" id="3.10.50.10:FF:000002">
    <property type="entry name" value="Chitinase domain-containing protein 1"/>
    <property type="match status" value="1"/>
</dbReference>
<evidence type="ECO:0000256" key="6">
    <source>
        <dbReference type="ARBA" id="ARBA00023228"/>
    </source>
</evidence>
<evidence type="ECO:0000313" key="15">
    <source>
        <dbReference type="Proteomes" id="UP000694727"/>
    </source>
</evidence>
<evidence type="ECO:0000313" key="13">
    <source>
        <dbReference type="Ensembl" id="ENSSSCP00025008243.1"/>
    </source>
</evidence>
<dbReference type="Gene3D" id="1.10.8.360">
    <property type="entry name" value="3,6-anhydro-alpha-l-galactosidase"/>
    <property type="match status" value="1"/>
</dbReference>
<evidence type="ECO:0000256" key="11">
    <source>
        <dbReference type="SAM" id="SignalP"/>
    </source>
</evidence>
<dbReference type="PANTHER" id="PTHR46066">
    <property type="entry name" value="CHITINASE DOMAIN-CONTAINING PROTEIN 1 FAMILY MEMBER"/>
    <property type="match status" value="1"/>
</dbReference>
<comment type="subcellular location">
    <subcellularLocation>
        <location evidence="1">Lysosome</location>
    </subcellularLocation>
    <subcellularLocation>
        <location evidence="2">Secreted</location>
    </subcellularLocation>
</comment>
<evidence type="ECO:0000256" key="1">
    <source>
        <dbReference type="ARBA" id="ARBA00004371"/>
    </source>
</evidence>
<name>A0A8D0UJD9_PIG</name>
<feature type="signal peptide" evidence="11">
    <location>
        <begin position="1"/>
        <end position="19"/>
    </location>
</feature>
<dbReference type="Gene3D" id="3.10.50.10">
    <property type="match status" value="1"/>
</dbReference>
<dbReference type="Ensembl" id="ENSSSCT00025020151.1">
    <property type="protein sequence ID" value="ENSSSCP00025008243.1"/>
    <property type="gene ID" value="ENSSSCG00025015038.1"/>
</dbReference>
<dbReference type="GO" id="GO:0008061">
    <property type="term" value="F:chitin binding"/>
    <property type="evidence" value="ECO:0007669"/>
    <property type="project" value="InterPro"/>
</dbReference>
<comment type="similarity">
    <text evidence="3">Belongs to the glycosyl hydrolase 18 family.</text>
</comment>
<reference evidence="13" key="1">
    <citation type="submission" date="2025-05" db="UniProtKB">
        <authorList>
            <consortium name="Ensembl"/>
        </authorList>
    </citation>
    <scope>IDENTIFICATION</scope>
</reference>
<dbReference type="Gene3D" id="3.20.20.80">
    <property type="entry name" value="Glycosidases"/>
    <property type="match status" value="2"/>
</dbReference>
<evidence type="ECO:0000256" key="5">
    <source>
        <dbReference type="ARBA" id="ARBA00022729"/>
    </source>
</evidence>
<accession>A0A8D0UJD9</accession>
<feature type="region of interest" description="Disordered" evidence="10">
    <location>
        <begin position="148"/>
        <end position="199"/>
    </location>
</feature>
<evidence type="ECO:0000256" key="4">
    <source>
        <dbReference type="ARBA" id="ARBA00022525"/>
    </source>
</evidence>
<evidence type="ECO:0000256" key="3">
    <source>
        <dbReference type="ARBA" id="ARBA00009336"/>
    </source>
</evidence>
<keyword evidence="4" id="KW-0964">Secreted</keyword>
<evidence type="ECO:0000256" key="9">
    <source>
        <dbReference type="ARBA" id="ARBA00040976"/>
    </source>
</evidence>
<evidence type="ECO:0000256" key="7">
    <source>
        <dbReference type="ARBA" id="ARBA00037756"/>
    </source>
</evidence>
<dbReference type="InterPro" id="IPR029070">
    <property type="entry name" value="Chitinase_insertion_sf"/>
</dbReference>
<evidence type="ECO:0000313" key="14">
    <source>
        <dbReference type="Ensembl" id="ENSSSCP00055005745.1"/>
    </source>
</evidence>
<gene>
    <name evidence="14" type="primary">CHID1</name>
</gene>
<dbReference type="SMART" id="SM00636">
    <property type="entry name" value="Glyco_18"/>
    <property type="match status" value="1"/>
</dbReference>
<evidence type="ECO:0000259" key="12">
    <source>
        <dbReference type="PROSITE" id="PS51910"/>
    </source>
</evidence>
<organism evidence="13 15">
    <name type="scientific">Sus scrofa</name>
    <name type="common">Pig</name>
    <dbReference type="NCBI Taxonomy" id="9823"/>
    <lineage>
        <taxon>Eukaryota</taxon>
        <taxon>Metazoa</taxon>
        <taxon>Chordata</taxon>
        <taxon>Craniata</taxon>
        <taxon>Vertebrata</taxon>
        <taxon>Euteleostomi</taxon>
        <taxon>Mammalia</taxon>
        <taxon>Eutheria</taxon>
        <taxon>Laurasiatheria</taxon>
        <taxon>Artiodactyla</taxon>
        <taxon>Suina</taxon>
        <taxon>Suidae</taxon>
        <taxon>Sus</taxon>
    </lineage>
</organism>
<sequence length="586" mass="64358">MRSLLGALWLALACGSAHGTLSKSDAKKAASKTLPEKTQVAGVPVQERGLVVTDLRAEDVVLEHRSYCSAKALRKHFAGDVLGYVTPWNSHGYDIAKIFAGKFTHVAPVWLQLRRHGREMFEVTGLDDVDQGWMRAVRKQTKGLRIGESSGPVWSGWQPLGSTPRGGGPGKPGRAAMGPSPARGAAEPAASLPPQGSAPRGRLLPSCICTCPPAGGGPGGCAQEWHLPTLPRPGPGLTAHEGGRAESAGERAAWEDGAAKPRGRGRRGPAVGRMGSRWRTVQRERPGEGRRGSAPLSFPPPGFPSLARPHGWQDDARVPPPWRLRAEPQRVAVPVGLSPVPRLRFEDWTYEDFRNVLDSEDEIEELSRTVVQVAKSQRFDGFVVEVWNQLLIQKHVGLIHMLTHVVEALHQARLLAILVIPPAVAPGTNKLGVFTHKEFEQLAPLLDGFSLMTYDYSTAQQPGPNAPLSWVRACVQVLDPKSRWRSKILLGLNFYGMDYAASKDAREPIIGARYIQTLKDHRPRITWDSQAAEHVFEYKKNRGGRHIVFYPTLKSLQVRLELARELGVGLSIWELGQGLDYFYDLL</sequence>
<evidence type="ECO:0000256" key="8">
    <source>
        <dbReference type="ARBA" id="ARBA00038832"/>
    </source>
</evidence>
<dbReference type="Ensembl" id="ENSSSCT00055007273.1">
    <property type="protein sequence ID" value="ENSSSCP00055005745.1"/>
    <property type="gene ID" value="ENSSSCG00055003601.1"/>
</dbReference>
<dbReference type="AlphaFoldDB" id="A0A8D0UJD9"/>
<dbReference type="InterPro" id="IPR011583">
    <property type="entry name" value="Chitinase_II/V-like_cat"/>
</dbReference>
<dbReference type="InterPro" id="IPR001223">
    <property type="entry name" value="Glyco_hydro18_cat"/>
</dbReference>
<dbReference type="GO" id="GO:0005975">
    <property type="term" value="P:carbohydrate metabolic process"/>
    <property type="evidence" value="ECO:0007669"/>
    <property type="project" value="InterPro"/>
</dbReference>
<dbReference type="Proteomes" id="UP000694727">
    <property type="component" value="Unplaced"/>
</dbReference>
<dbReference type="GO" id="GO:0005576">
    <property type="term" value="C:extracellular region"/>
    <property type="evidence" value="ECO:0007669"/>
    <property type="project" value="UniProtKB-SubCell"/>
</dbReference>
<dbReference type="Proteomes" id="UP000694724">
    <property type="component" value="Unplaced"/>
</dbReference>
<dbReference type="CDD" id="cd02876">
    <property type="entry name" value="GH18_SI-CLP"/>
    <property type="match status" value="1"/>
</dbReference>
<comment type="subunit">
    <text evidence="8">Interacts with STAB1.</text>
</comment>
<dbReference type="GO" id="GO:0005764">
    <property type="term" value="C:lysosome"/>
    <property type="evidence" value="ECO:0007669"/>
    <property type="project" value="UniProtKB-SubCell"/>
</dbReference>
<evidence type="ECO:0000256" key="2">
    <source>
        <dbReference type="ARBA" id="ARBA00004613"/>
    </source>
</evidence>
<comment type="function">
    <text evidence="7">Saccharide- and LPS-binding protein with possible roles in pathogen sensing and endotoxin neutralization. Ligand-binding specificity relates to the length of the oligosaccharides, with preference for chitotetraose (in vitro).</text>
</comment>
<feature type="compositionally biased region" description="Basic and acidic residues" evidence="10">
    <location>
        <begin position="241"/>
        <end position="259"/>
    </location>
</feature>
<dbReference type="PROSITE" id="PS51910">
    <property type="entry name" value="GH18_2"/>
    <property type="match status" value="1"/>
</dbReference>
<dbReference type="Pfam" id="PF00704">
    <property type="entry name" value="Glyco_hydro_18"/>
    <property type="match status" value="1"/>
</dbReference>
<dbReference type="PANTHER" id="PTHR46066:SF2">
    <property type="entry name" value="CHITINASE DOMAIN-CONTAINING PROTEIN 1"/>
    <property type="match status" value="1"/>
</dbReference>
<protein>
    <recommendedName>
        <fullName evidence="9">Chitinase domain-containing protein 1</fullName>
    </recommendedName>
</protein>
<feature type="chain" id="PRO_5044684523" description="Chitinase domain-containing protein 1" evidence="11">
    <location>
        <begin position="20"/>
        <end position="586"/>
    </location>
</feature>
<proteinExistence type="inferred from homology"/>
<evidence type="ECO:0000256" key="10">
    <source>
        <dbReference type="SAM" id="MobiDB-lite"/>
    </source>
</evidence>
<keyword evidence="5 11" id="KW-0732">Signal</keyword>